<proteinExistence type="predicted"/>
<evidence type="ECO:0000256" key="4">
    <source>
        <dbReference type="ARBA" id="ARBA00023136"/>
    </source>
</evidence>
<keyword evidence="3 6" id="KW-1133">Transmembrane helix</keyword>
<feature type="transmembrane region" description="Helical" evidence="6">
    <location>
        <begin position="244"/>
        <end position="264"/>
    </location>
</feature>
<evidence type="ECO:0000313" key="9">
    <source>
        <dbReference type="Proteomes" id="UP001497392"/>
    </source>
</evidence>
<dbReference type="EMBL" id="CAXHTA020000005">
    <property type="protein sequence ID" value="CAL5221488.1"/>
    <property type="molecule type" value="Genomic_DNA"/>
</dbReference>
<feature type="transmembrane region" description="Helical" evidence="6">
    <location>
        <begin position="284"/>
        <end position="303"/>
    </location>
</feature>
<keyword evidence="4 6" id="KW-0472">Membrane</keyword>
<gene>
    <name evidence="8" type="primary">g3689</name>
    <name evidence="8" type="ORF">VP750_LOCUS3147</name>
</gene>
<feature type="region of interest" description="Disordered" evidence="5">
    <location>
        <begin position="1"/>
        <end position="20"/>
    </location>
</feature>
<feature type="domain" description="Sugar phosphate transporter" evidence="7">
    <location>
        <begin position="51"/>
        <end position="359"/>
    </location>
</feature>
<dbReference type="Proteomes" id="UP001497392">
    <property type="component" value="Unassembled WGS sequence"/>
</dbReference>
<evidence type="ECO:0000313" key="8">
    <source>
        <dbReference type="EMBL" id="CAL5221488.1"/>
    </source>
</evidence>
<evidence type="ECO:0000256" key="6">
    <source>
        <dbReference type="SAM" id="Phobius"/>
    </source>
</evidence>
<feature type="transmembrane region" description="Helical" evidence="6">
    <location>
        <begin position="154"/>
        <end position="175"/>
    </location>
</feature>
<evidence type="ECO:0000256" key="5">
    <source>
        <dbReference type="SAM" id="MobiDB-lite"/>
    </source>
</evidence>
<keyword evidence="9" id="KW-1185">Reference proteome</keyword>
<evidence type="ECO:0000256" key="3">
    <source>
        <dbReference type="ARBA" id="ARBA00022989"/>
    </source>
</evidence>
<reference evidence="8 9" key="1">
    <citation type="submission" date="2024-06" db="EMBL/GenBank/DDBJ databases">
        <authorList>
            <person name="Kraege A."/>
            <person name="Thomma B."/>
        </authorList>
    </citation>
    <scope>NUCLEOTIDE SEQUENCE [LARGE SCALE GENOMIC DNA]</scope>
</reference>
<feature type="transmembrane region" description="Helical" evidence="6">
    <location>
        <begin position="341"/>
        <end position="360"/>
    </location>
</feature>
<feature type="region of interest" description="Disordered" evidence="5">
    <location>
        <begin position="405"/>
        <end position="455"/>
    </location>
</feature>
<dbReference type="InterPro" id="IPR050186">
    <property type="entry name" value="TPT_transporter"/>
</dbReference>
<feature type="transmembrane region" description="Helical" evidence="6">
    <location>
        <begin position="315"/>
        <end position="335"/>
    </location>
</feature>
<dbReference type="Pfam" id="PF03151">
    <property type="entry name" value="TPT"/>
    <property type="match status" value="1"/>
</dbReference>
<accession>A0ABP1FTI8</accession>
<evidence type="ECO:0000256" key="2">
    <source>
        <dbReference type="ARBA" id="ARBA00022692"/>
    </source>
</evidence>
<protein>
    <submittedName>
        <fullName evidence="8">G3689 protein</fullName>
    </submittedName>
</protein>
<feature type="transmembrane region" description="Helical" evidence="6">
    <location>
        <begin position="205"/>
        <end position="224"/>
    </location>
</feature>
<sequence>MEKARENDPRHEESVPILDDKQSLEQKHSQAFQPGLQKLLHNSIFRSTVKNGSLILTWYFFSTCISLWNRKLLGQGHGVLGKGPFPAPMLMSSLQFAAQILMAKFVLHLGIVERKHPEKLSWHQYFMQVVPNGTATGLDIGLSNFSLSLITLSFYTMCKSTTPVFLLFFCFAWGLERPSASLGSVIAVICVGLILLVYGEAEFNLAGFIIVMTASALSGLRWTITQVLLQGSSAHGVGSSGGPVEVLLSLTPVMSITVAIMSLAFERLWVVIPGSPYFDSLESLGFTLLIMLCGGVIAFFMVWTEFAVIANTSALTFMIAGTFKELVTVLAAVTFLGEHLTYINCIGLVVLVLGVALFNYTKYKKVITGQAVSTRAPADYEKGEMKAERHEAHNSERALLVGGRRINLGSPRASPRSGKAPSVSADLELITQRPSAHNGPASGPSIAVGKSQSSS</sequence>
<comment type="subcellular location">
    <subcellularLocation>
        <location evidence="1">Membrane</location>
        <topology evidence="1">Multi-pass membrane protein</topology>
    </subcellularLocation>
</comment>
<comment type="caution">
    <text evidence="8">The sequence shown here is derived from an EMBL/GenBank/DDBJ whole genome shotgun (WGS) entry which is preliminary data.</text>
</comment>
<evidence type="ECO:0000259" key="7">
    <source>
        <dbReference type="Pfam" id="PF03151"/>
    </source>
</evidence>
<name>A0ABP1FTI8_9CHLO</name>
<dbReference type="InterPro" id="IPR004853">
    <property type="entry name" value="Sugar_P_trans_dom"/>
</dbReference>
<organism evidence="8 9">
    <name type="scientific">Coccomyxa viridis</name>
    <dbReference type="NCBI Taxonomy" id="1274662"/>
    <lineage>
        <taxon>Eukaryota</taxon>
        <taxon>Viridiplantae</taxon>
        <taxon>Chlorophyta</taxon>
        <taxon>core chlorophytes</taxon>
        <taxon>Trebouxiophyceae</taxon>
        <taxon>Trebouxiophyceae incertae sedis</taxon>
        <taxon>Coccomyxaceae</taxon>
        <taxon>Coccomyxa</taxon>
    </lineage>
</organism>
<keyword evidence="2 6" id="KW-0812">Transmembrane</keyword>
<feature type="transmembrane region" description="Helical" evidence="6">
    <location>
        <begin position="182"/>
        <end position="199"/>
    </location>
</feature>
<evidence type="ECO:0000256" key="1">
    <source>
        <dbReference type="ARBA" id="ARBA00004141"/>
    </source>
</evidence>
<dbReference type="PANTHER" id="PTHR11132">
    <property type="entry name" value="SOLUTE CARRIER FAMILY 35"/>
    <property type="match status" value="1"/>
</dbReference>